<proteinExistence type="inferred from homology"/>
<keyword evidence="6 8" id="KW-0472">Membrane</keyword>
<evidence type="ECO:0000256" key="2">
    <source>
        <dbReference type="ARBA" id="ARBA00010157"/>
    </source>
</evidence>
<feature type="transmembrane region" description="Helical" evidence="8">
    <location>
        <begin position="214"/>
        <end position="235"/>
    </location>
</feature>
<name>A0A0N9Y697_MYCFO</name>
<dbReference type="RefSeq" id="WP_054601374.1">
    <property type="nucleotide sequence ID" value="NZ_CP011269.1"/>
</dbReference>
<keyword evidence="11" id="KW-1185">Reference proteome</keyword>
<keyword evidence="4 8" id="KW-0812">Transmembrane</keyword>
<evidence type="ECO:0000259" key="9">
    <source>
        <dbReference type="Pfam" id="PF03176"/>
    </source>
</evidence>
<dbReference type="InterPro" id="IPR004869">
    <property type="entry name" value="MMPL_dom"/>
</dbReference>
<keyword evidence="3" id="KW-1003">Cell membrane</keyword>
<feature type="transmembrane region" description="Helical" evidence="8">
    <location>
        <begin position="858"/>
        <end position="880"/>
    </location>
</feature>
<evidence type="ECO:0000256" key="8">
    <source>
        <dbReference type="SAM" id="Phobius"/>
    </source>
</evidence>
<dbReference type="SUPFAM" id="SSF82866">
    <property type="entry name" value="Multidrug efflux transporter AcrB transmembrane domain"/>
    <property type="match status" value="2"/>
</dbReference>
<dbReference type="PATRIC" id="fig|1766.6.peg.1276"/>
<accession>A0A0N9Y697</accession>
<feature type="transmembrane region" description="Helical" evidence="8">
    <location>
        <begin position="886"/>
        <end position="909"/>
    </location>
</feature>
<feature type="transmembrane region" description="Helical" evidence="8">
    <location>
        <begin position="760"/>
        <end position="778"/>
    </location>
</feature>
<feature type="transmembrane region" description="Helical" evidence="8">
    <location>
        <begin position="247"/>
        <end position="270"/>
    </location>
</feature>
<feature type="transmembrane region" description="Helical" evidence="8">
    <location>
        <begin position="189"/>
        <end position="207"/>
    </location>
</feature>
<feature type="transmembrane region" description="Helical" evidence="8">
    <location>
        <begin position="785"/>
        <end position="809"/>
    </location>
</feature>
<feature type="region of interest" description="Disordered" evidence="7">
    <location>
        <begin position="936"/>
        <end position="956"/>
    </location>
</feature>
<dbReference type="EMBL" id="CP011269">
    <property type="protein sequence ID" value="ALI25142.1"/>
    <property type="molecule type" value="Genomic_DNA"/>
</dbReference>
<evidence type="ECO:0000256" key="7">
    <source>
        <dbReference type="SAM" id="MobiDB-lite"/>
    </source>
</evidence>
<evidence type="ECO:0000313" key="10">
    <source>
        <dbReference type="EMBL" id="ALI25142.1"/>
    </source>
</evidence>
<gene>
    <name evidence="10" type="ORF">XA26_12900</name>
</gene>
<feature type="domain" description="Membrane transport protein MMPL" evidence="9">
    <location>
        <begin position="597"/>
        <end position="924"/>
    </location>
</feature>
<comment type="similarity">
    <text evidence="2">Belongs to the resistance-nodulation-cell division (RND) (TC 2.A.6) family. MmpL subfamily.</text>
</comment>
<dbReference type="InterPro" id="IPR004707">
    <property type="entry name" value="MmpL_fam"/>
</dbReference>
<dbReference type="AlphaFoldDB" id="A0A0N9Y697"/>
<evidence type="ECO:0000256" key="3">
    <source>
        <dbReference type="ARBA" id="ARBA00022475"/>
    </source>
</evidence>
<evidence type="ECO:0000256" key="4">
    <source>
        <dbReference type="ARBA" id="ARBA00022692"/>
    </source>
</evidence>
<evidence type="ECO:0000256" key="5">
    <source>
        <dbReference type="ARBA" id="ARBA00022989"/>
    </source>
</evidence>
<feature type="transmembrane region" description="Helical" evidence="8">
    <location>
        <begin position="815"/>
        <end position="837"/>
    </location>
</feature>
<feature type="transmembrane region" description="Helical" evidence="8">
    <location>
        <begin position="291"/>
        <end position="312"/>
    </location>
</feature>
<dbReference type="PANTHER" id="PTHR33406:SF6">
    <property type="entry name" value="MEMBRANE PROTEIN YDGH-RELATED"/>
    <property type="match status" value="1"/>
</dbReference>
<sequence>MAAAKPSRTAMIISRVPVLIIVAWMVAMVAVSVVVPPLEKVGQANLVSLASEDAPSYKAIKKLGVEFEQFDYDGMLMVLLESDTELGDEARDYYSGLVAQFKDDHEHVDHVQDFWGDRVTAGGSQSMDGKAAYVLLNIIGDQGTTPAKKSVEAVRDIVDRSNPPAGLKVYVTGPAALTMDLNAAADDSQLEMTLITFAIIALILLFIYRSIATVLLITITVFIELSAARGVVAILGHHQVMGLSNLAVNLLTMLGIAAATDYAIFFLGRYHEARAAGQDRMAAYYTTYHSVSHVVLGSGLTIAGATFCLAFTRLPYFAAVGVPTAVAMIVVVAAALTLMPAVLVVGTRFGLLESKRKIQTRRWRRIGTGLVRWPGPILVVTMIVSLIGLAILPSYTVNYNDRYYIPESLPSIQGYQAADRHFSKAKMDPDIMLIVADQDLRTPSNMLILDRIARNVLRVEGINKVQSITRPLGAPIDHSSVPFQVSMQSVSMTENLQYMKDRMGDMLKMTDQLGAMIAIMERMHGLMQQQADITHDMVGDSRDLKSTSDEMRDHMANFDDFWRPIRNYLYWEPHCANIPLCSSTRSLFDGLDGIDKLSENMTSMLVNLEKMDALTPQQVAQLPPMIAISKDIRSTMLTLHSSFNGMIDQIGRMTDTATVMGQAFDAAKNDDYFYLPPEAFDNADFQKGLKLLVSPDGRSAQMIITHEGDPAGTQALATTPRELIAAKEAIKGTPLEGSEIHLGGTAATFHDIEEFVRYDLMIVAIAALSLILIIMLVMTRSIVAATVIVGTIAISLGSSFGLSVLVWQHLLGQQLHWFVLPITVIILLAVGSDYNLLLVSRFKEELHAGLNTSIIRGVAGSGSVATQAGLVFAITMGSMVTNDLIAIGQVGSAICLGLLFDTFVIRAFMTPTVAALLGRWFWWPIKVLPTSAINRRTPKPDDSAGEDTTEIPVPAH</sequence>
<dbReference type="GO" id="GO:0005886">
    <property type="term" value="C:plasma membrane"/>
    <property type="evidence" value="ECO:0007669"/>
    <property type="project" value="UniProtKB-SubCell"/>
</dbReference>
<dbReference type="STRING" id="1766.XA26_12900"/>
<keyword evidence="5 8" id="KW-1133">Transmembrane helix</keyword>
<dbReference type="Gene3D" id="1.20.1640.10">
    <property type="entry name" value="Multidrug efflux transporter AcrB transmembrane domain"/>
    <property type="match status" value="2"/>
</dbReference>
<evidence type="ECO:0000256" key="1">
    <source>
        <dbReference type="ARBA" id="ARBA00004651"/>
    </source>
</evidence>
<organism evidence="10 11">
    <name type="scientific">Mycolicibacterium fortuitum</name>
    <name type="common">Mycobacterium fortuitum</name>
    <dbReference type="NCBI Taxonomy" id="1766"/>
    <lineage>
        <taxon>Bacteria</taxon>
        <taxon>Bacillati</taxon>
        <taxon>Actinomycetota</taxon>
        <taxon>Actinomycetes</taxon>
        <taxon>Mycobacteriales</taxon>
        <taxon>Mycobacteriaceae</taxon>
        <taxon>Mycolicibacterium</taxon>
    </lineage>
</organism>
<feature type="transmembrane region" description="Helical" evidence="8">
    <location>
        <begin position="12"/>
        <end position="35"/>
    </location>
</feature>
<comment type="subcellular location">
    <subcellularLocation>
        <location evidence="1">Cell membrane</location>
        <topology evidence="1">Multi-pass membrane protein</topology>
    </subcellularLocation>
</comment>
<feature type="transmembrane region" description="Helical" evidence="8">
    <location>
        <begin position="324"/>
        <end position="349"/>
    </location>
</feature>
<evidence type="ECO:0000256" key="6">
    <source>
        <dbReference type="ARBA" id="ARBA00023136"/>
    </source>
</evidence>
<dbReference type="PANTHER" id="PTHR33406">
    <property type="entry name" value="MEMBRANE PROTEIN MJ1562-RELATED"/>
    <property type="match status" value="1"/>
</dbReference>
<evidence type="ECO:0000313" key="11">
    <source>
        <dbReference type="Proteomes" id="UP000057134"/>
    </source>
</evidence>
<feature type="domain" description="Membrane transport protein MMPL" evidence="9">
    <location>
        <begin position="49"/>
        <end position="377"/>
    </location>
</feature>
<reference evidence="10 11" key="1">
    <citation type="journal article" date="2015" name="MBio">
        <title>Enzymatic Degradation of Phenazines Can Generate Energy and Protect Sensitive Organisms from Toxicity.</title>
        <authorList>
            <person name="Costa K.C."/>
            <person name="Bergkessel M."/>
            <person name="Saunders S."/>
            <person name="Korlach J."/>
            <person name="Newman D.K."/>
        </authorList>
    </citation>
    <scope>NUCLEOTIDE SEQUENCE [LARGE SCALE GENOMIC DNA]</scope>
    <source>
        <strain evidence="10 11">CT6</strain>
    </source>
</reference>
<dbReference type="InterPro" id="IPR050545">
    <property type="entry name" value="Mycobact_MmpL"/>
</dbReference>
<dbReference type="Proteomes" id="UP000057134">
    <property type="component" value="Chromosome"/>
</dbReference>
<dbReference type="FunFam" id="1.20.1640.10:FF:000020">
    <property type="entry name" value="Transmembrane transport protein MmpL10"/>
    <property type="match status" value="1"/>
</dbReference>
<feature type="transmembrane region" description="Helical" evidence="8">
    <location>
        <begin position="370"/>
        <end position="392"/>
    </location>
</feature>
<dbReference type="NCBIfam" id="TIGR00833">
    <property type="entry name" value="actII"/>
    <property type="match status" value="1"/>
</dbReference>
<protein>
    <submittedName>
        <fullName evidence="10">Putative membrane protein</fullName>
    </submittedName>
</protein>
<dbReference type="Pfam" id="PF03176">
    <property type="entry name" value="MMPL"/>
    <property type="match status" value="2"/>
</dbReference>
<dbReference type="KEGG" id="mft:XA26_12900"/>